<accession>A0A1I0QW82</accession>
<sequence>MKNLKKDWVTEGLLDFEYKKYVLLAYLKHVEQHFDETRLYPFMSDLLERLSDLKTLKHERKTLREEFPKKISRIDLNKIELIYDELYQYDNLPPEIEEVVEYAIPTMERTIGKGREVHDEVSSELVIDPVGIIPLYKDEGYVLMENGSLSLTEVFQYQVRKFIMHNEQYRGIYFQWIDRIKRGLGETVEHIKMQLIRTYKVLPNPATFVVYSKQPYPMEETMLPMTKKLVMQTISSMK</sequence>
<dbReference type="AlphaFoldDB" id="A0A1I0QW82"/>
<keyword evidence="2" id="KW-1185">Reference proteome</keyword>
<dbReference type="Proteomes" id="UP000199437">
    <property type="component" value="Unassembled WGS sequence"/>
</dbReference>
<dbReference type="RefSeq" id="WP_090259166.1">
    <property type="nucleotide sequence ID" value="NZ_FOIR01000002.1"/>
</dbReference>
<proteinExistence type="predicted"/>
<evidence type="ECO:0000313" key="1">
    <source>
        <dbReference type="EMBL" id="SEW31741.1"/>
    </source>
</evidence>
<dbReference type="EMBL" id="FOIR01000002">
    <property type="protein sequence ID" value="SEW31741.1"/>
    <property type="molecule type" value="Genomic_DNA"/>
</dbReference>
<gene>
    <name evidence="1" type="ORF">SAMN05216290_2779</name>
</gene>
<protein>
    <submittedName>
        <fullName evidence="1">Uncharacterized protein</fullName>
    </submittedName>
</protein>
<organism evidence="1 2">
    <name type="scientific">Roseivirga pacifica</name>
    <dbReference type="NCBI Taxonomy" id="1267423"/>
    <lineage>
        <taxon>Bacteria</taxon>
        <taxon>Pseudomonadati</taxon>
        <taxon>Bacteroidota</taxon>
        <taxon>Cytophagia</taxon>
        <taxon>Cytophagales</taxon>
        <taxon>Roseivirgaceae</taxon>
        <taxon>Roseivirga</taxon>
    </lineage>
</organism>
<reference evidence="2" key="1">
    <citation type="submission" date="2016-10" db="EMBL/GenBank/DDBJ databases">
        <authorList>
            <person name="Varghese N."/>
            <person name="Submissions S."/>
        </authorList>
    </citation>
    <scope>NUCLEOTIDE SEQUENCE [LARGE SCALE GENOMIC DNA]</scope>
    <source>
        <strain evidence="2">CGMCC 1.12402</strain>
    </source>
</reference>
<name>A0A1I0QW82_9BACT</name>
<dbReference type="OrthoDB" id="1523307at2"/>
<evidence type="ECO:0000313" key="2">
    <source>
        <dbReference type="Proteomes" id="UP000199437"/>
    </source>
</evidence>
<dbReference type="STRING" id="1267423.SAMN05216290_2779"/>
<dbReference type="GeneID" id="99987469"/>